<evidence type="ECO:0000256" key="4">
    <source>
        <dbReference type="ARBA" id="ARBA00022989"/>
    </source>
</evidence>
<feature type="transmembrane region" description="Helical" evidence="6">
    <location>
        <begin position="21"/>
        <end position="38"/>
    </location>
</feature>
<feature type="transmembrane region" description="Helical" evidence="6">
    <location>
        <begin position="223"/>
        <end position="244"/>
    </location>
</feature>
<name>A0A9N9G3I6_9GLOM</name>
<dbReference type="Pfam" id="PF07690">
    <property type="entry name" value="MFS_1"/>
    <property type="match status" value="1"/>
</dbReference>
<evidence type="ECO:0000256" key="3">
    <source>
        <dbReference type="ARBA" id="ARBA00022692"/>
    </source>
</evidence>
<evidence type="ECO:0000313" key="8">
    <source>
        <dbReference type="Proteomes" id="UP000789706"/>
    </source>
</evidence>
<feature type="transmembrane region" description="Helical" evidence="6">
    <location>
        <begin position="89"/>
        <end position="109"/>
    </location>
</feature>
<dbReference type="OrthoDB" id="2985014at2759"/>
<feature type="transmembrane region" description="Helical" evidence="6">
    <location>
        <begin position="288"/>
        <end position="309"/>
    </location>
</feature>
<sequence length="344" mass="39056">MSLESNEITNEKKLLRKLDTRLLPIITLIYLLSFLDRVNLGNAKLANLESDLGLIDSQYNWALTGLFPGIIFYLTMWYKRSEQTYRISLFFSGATVSGAFSGLFAYLIVNVNFASSGWQRIFLIDGCATIFVAIIAYFGIPDFPETARWLTEEEIELAIKRLREDSAFGHTSRFNKDQILATIKDWKVWCSMFIFMGILVSYYSFSFFIPEIVNGLGFDPGKYTGTCLIGSGLCPSIAISISWLTNNLAGNVKRAVGSAMIIAWGNIGGIIAAQIYRQKDFPDYKIGHMIVIGFLLMSFILVNLQYCGLKLEKKKKVRNPSWYIGKNEEIKQMGDMYPRYVYDL</sequence>
<dbReference type="EMBL" id="CAJVPK010001224">
    <property type="protein sequence ID" value="CAG8577471.1"/>
    <property type="molecule type" value="Genomic_DNA"/>
</dbReference>
<dbReference type="InterPro" id="IPR011701">
    <property type="entry name" value="MFS"/>
</dbReference>
<keyword evidence="8" id="KW-1185">Reference proteome</keyword>
<organism evidence="7 8">
    <name type="scientific">Diversispora eburnea</name>
    <dbReference type="NCBI Taxonomy" id="1213867"/>
    <lineage>
        <taxon>Eukaryota</taxon>
        <taxon>Fungi</taxon>
        <taxon>Fungi incertae sedis</taxon>
        <taxon>Mucoromycota</taxon>
        <taxon>Glomeromycotina</taxon>
        <taxon>Glomeromycetes</taxon>
        <taxon>Diversisporales</taxon>
        <taxon>Diversisporaceae</taxon>
        <taxon>Diversispora</taxon>
    </lineage>
</organism>
<feature type="transmembrane region" description="Helical" evidence="6">
    <location>
        <begin position="256"/>
        <end position="276"/>
    </location>
</feature>
<dbReference type="GO" id="GO:0016020">
    <property type="term" value="C:membrane"/>
    <property type="evidence" value="ECO:0007669"/>
    <property type="project" value="UniProtKB-SubCell"/>
</dbReference>
<dbReference type="PANTHER" id="PTHR43791">
    <property type="entry name" value="PERMEASE-RELATED"/>
    <property type="match status" value="1"/>
</dbReference>
<comment type="subcellular location">
    <subcellularLocation>
        <location evidence="1">Membrane</location>
        <topology evidence="1">Multi-pass membrane protein</topology>
    </subcellularLocation>
</comment>
<protein>
    <submittedName>
        <fullName evidence="7">6769_t:CDS:1</fullName>
    </submittedName>
</protein>
<keyword evidence="2" id="KW-0813">Transport</keyword>
<dbReference type="Proteomes" id="UP000789706">
    <property type="component" value="Unassembled WGS sequence"/>
</dbReference>
<gene>
    <name evidence="7" type="ORF">DEBURN_LOCUS8401</name>
</gene>
<evidence type="ECO:0000256" key="2">
    <source>
        <dbReference type="ARBA" id="ARBA00022448"/>
    </source>
</evidence>
<feature type="transmembrane region" description="Helical" evidence="6">
    <location>
        <begin position="121"/>
        <end position="140"/>
    </location>
</feature>
<keyword evidence="4 6" id="KW-1133">Transmembrane helix</keyword>
<feature type="transmembrane region" description="Helical" evidence="6">
    <location>
        <begin position="186"/>
        <end position="203"/>
    </location>
</feature>
<feature type="transmembrane region" description="Helical" evidence="6">
    <location>
        <begin position="58"/>
        <end position="77"/>
    </location>
</feature>
<dbReference type="GO" id="GO:0022857">
    <property type="term" value="F:transmembrane transporter activity"/>
    <property type="evidence" value="ECO:0007669"/>
    <property type="project" value="InterPro"/>
</dbReference>
<accession>A0A9N9G3I6</accession>
<evidence type="ECO:0000256" key="1">
    <source>
        <dbReference type="ARBA" id="ARBA00004141"/>
    </source>
</evidence>
<keyword evidence="3 6" id="KW-0812">Transmembrane</keyword>
<dbReference type="AlphaFoldDB" id="A0A9N9G3I6"/>
<reference evidence="7" key="1">
    <citation type="submission" date="2021-06" db="EMBL/GenBank/DDBJ databases">
        <authorList>
            <person name="Kallberg Y."/>
            <person name="Tangrot J."/>
            <person name="Rosling A."/>
        </authorList>
    </citation>
    <scope>NUCLEOTIDE SEQUENCE</scope>
    <source>
        <strain evidence="7">AZ414A</strain>
    </source>
</reference>
<evidence type="ECO:0000256" key="5">
    <source>
        <dbReference type="ARBA" id="ARBA00023136"/>
    </source>
</evidence>
<dbReference type="SUPFAM" id="SSF103473">
    <property type="entry name" value="MFS general substrate transporter"/>
    <property type="match status" value="1"/>
</dbReference>
<evidence type="ECO:0000313" key="7">
    <source>
        <dbReference type="EMBL" id="CAG8577471.1"/>
    </source>
</evidence>
<comment type="caution">
    <text evidence="7">The sequence shown here is derived from an EMBL/GenBank/DDBJ whole genome shotgun (WGS) entry which is preliminary data.</text>
</comment>
<dbReference type="Gene3D" id="1.20.1250.20">
    <property type="entry name" value="MFS general substrate transporter like domains"/>
    <property type="match status" value="1"/>
</dbReference>
<keyword evidence="5 6" id="KW-0472">Membrane</keyword>
<proteinExistence type="predicted"/>
<evidence type="ECO:0000256" key="6">
    <source>
        <dbReference type="SAM" id="Phobius"/>
    </source>
</evidence>
<dbReference type="InterPro" id="IPR036259">
    <property type="entry name" value="MFS_trans_sf"/>
</dbReference>
<dbReference type="PANTHER" id="PTHR43791:SF36">
    <property type="entry name" value="TRANSPORTER, PUTATIVE (AFU_ORTHOLOGUE AFUA_6G08340)-RELATED"/>
    <property type="match status" value="1"/>
</dbReference>